<dbReference type="OrthoDB" id="5504837at2"/>
<proteinExistence type="predicted"/>
<keyword evidence="1" id="KW-0732">Signal</keyword>
<dbReference type="EMBL" id="RAWG01000244">
    <property type="protein sequence ID" value="RKH37398.1"/>
    <property type="molecule type" value="Genomic_DNA"/>
</dbReference>
<dbReference type="Proteomes" id="UP000273405">
    <property type="component" value="Unassembled WGS sequence"/>
</dbReference>
<protein>
    <submittedName>
        <fullName evidence="2">Uncharacterized protein</fullName>
    </submittedName>
</protein>
<dbReference type="PROSITE" id="PS51257">
    <property type="entry name" value="PROKAR_LIPOPROTEIN"/>
    <property type="match status" value="1"/>
</dbReference>
<name>A0A3A8MYS2_9BACT</name>
<keyword evidence="3" id="KW-1185">Reference proteome</keyword>
<evidence type="ECO:0000313" key="2">
    <source>
        <dbReference type="EMBL" id="RKH37398.1"/>
    </source>
</evidence>
<gene>
    <name evidence="2" type="ORF">D7X12_29695</name>
</gene>
<dbReference type="AlphaFoldDB" id="A0A3A8MYS2"/>
<reference evidence="3" key="1">
    <citation type="submission" date="2018-09" db="EMBL/GenBank/DDBJ databases">
        <authorList>
            <person name="Livingstone P.G."/>
            <person name="Whitworth D.E."/>
        </authorList>
    </citation>
    <scope>NUCLEOTIDE SEQUENCE [LARGE SCALE GENOMIC DNA]</scope>
    <source>
        <strain evidence="3">CA040B</strain>
    </source>
</reference>
<feature type="chain" id="PRO_5017269781" evidence="1">
    <location>
        <begin position="19"/>
        <end position="212"/>
    </location>
</feature>
<sequence>MRLTSSAALLFAASLATACGGPLEDDAPLPGQAGDVATTSDELVVFPPPVIPCITSSTVLAQPDGETVPYVWNCRRTGFVPTYATSVDATYHQTSCANQFVVDVTNIGGRLAKPFVEAVPSPYPATQSACNALSVTGYAWAIPSTTWEYLGTVTGTGSWTPAIPGVPGYCRLRYYIPGSSGYSKVRVSGTATSNGVKIRVRAGAEIFEGNPC</sequence>
<feature type="signal peptide" evidence="1">
    <location>
        <begin position="1"/>
        <end position="18"/>
    </location>
</feature>
<evidence type="ECO:0000256" key="1">
    <source>
        <dbReference type="SAM" id="SignalP"/>
    </source>
</evidence>
<accession>A0A3A8MYS2</accession>
<dbReference type="RefSeq" id="WP_120628626.1">
    <property type="nucleotide sequence ID" value="NZ_RAWG01000244.1"/>
</dbReference>
<organism evidence="2 3">
    <name type="scientific">Corallococcus sicarius</name>
    <dbReference type="NCBI Taxonomy" id="2316726"/>
    <lineage>
        <taxon>Bacteria</taxon>
        <taxon>Pseudomonadati</taxon>
        <taxon>Myxococcota</taxon>
        <taxon>Myxococcia</taxon>
        <taxon>Myxococcales</taxon>
        <taxon>Cystobacterineae</taxon>
        <taxon>Myxococcaceae</taxon>
        <taxon>Corallococcus</taxon>
    </lineage>
</organism>
<comment type="caution">
    <text evidence="2">The sequence shown here is derived from an EMBL/GenBank/DDBJ whole genome shotgun (WGS) entry which is preliminary data.</text>
</comment>
<evidence type="ECO:0000313" key="3">
    <source>
        <dbReference type="Proteomes" id="UP000273405"/>
    </source>
</evidence>